<evidence type="ECO:0000313" key="7">
    <source>
        <dbReference type="Proteomes" id="UP000024001"/>
    </source>
</evidence>
<dbReference type="GO" id="GO:0000160">
    <property type="term" value="P:phosphorelay signal transduction system"/>
    <property type="evidence" value="ECO:0007669"/>
    <property type="project" value="InterPro"/>
</dbReference>
<dbReference type="SUPFAM" id="SSF52172">
    <property type="entry name" value="CheY-like"/>
    <property type="match status" value="1"/>
</dbReference>
<dbReference type="CDD" id="cd06170">
    <property type="entry name" value="LuxR_C_like"/>
    <property type="match status" value="1"/>
</dbReference>
<dbReference type="SUPFAM" id="SSF46894">
    <property type="entry name" value="C-terminal effector domain of the bipartite response regulators"/>
    <property type="match status" value="1"/>
</dbReference>
<dbReference type="SMART" id="SM00448">
    <property type="entry name" value="REC"/>
    <property type="match status" value="1"/>
</dbReference>
<evidence type="ECO:0000313" key="6">
    <source>
        <dbReference type="EMBL" id="EZP27432.1"/>
    </source>
</evidence>
<dbReference type="PROSITE" id="PS50110">
    <property type="entry name" value="RESPONSE_REGULATORY"/>
    <property type="match status" value="1"/>
</dbReference>
<organism evidence="6 7">
    <name type="scientific">Microbacterium oleivorans</name>
    <dbReference type="NCBI Taxonomy" id="273677"/>
    <lineage>
        <taxon>Bacteria</taxon>
        <taxon>Bacillati</taxon>
        <taxon>Actinomycetota</taxon>
        <taxon>Actinomycetes</taxon>
        <taxon>Micrococcales</taxon>
        <taxon>Microbacteriaceae</taxon>
        <taxon>Microbacterium</taxon>
    </lineage>
</organism>
<gene>
    <name evidence="6" type="ORF">BW34_01416</name>
</gene>
<dbReference type="Pfam" id="PF00072">
    <property type="entry name" value="Response_reg"/>
    <property type="match status" value="1"/>
</dbReference>
<dbReference type="InterPro" id="IPR011006">
    <property type="entry name" value="CheY-like_superfamily"/>
</dbReference>
<dbReference type="KEGG" id="moo:BWL13_00264"/>
<dbReference type="Pfam" id="PF00196">
    <property type="entry name" value="GerE"/>
    <property type="match status" value="1"/>
</dbReference>
<dbReference type="PROSITE" id="PS50043">
    <property type="entry name" value="HTH_LUXR_2"/>
    <property type="match status" value="1"/>
</dbReference>
<proteinExistence type="predicted"/>
<dbReference type="GO" id="GO:0006355">
    <property type="term" value="P:regulation of DNA-templated transcription"/>
    <property type="evidence" value="ECO:0007669"/>
    <property type="project" value="InterPro"/>
</dbReference>
<dbReference type="RefSeq" id="WP_036310764.1">
    <property type="nucleotide sequence ID" value="NZ_CP031421.1"/>
</dbReference>
<dbReference type="EMBL" id="JFYO01000005">
    <property type="protein sequence ID" value="EZP27432.1"/>
    <property type="molecule type" value="Genomic_DNA"/>
</dbReference>
<dbReference type="PATRIC" id="fig|273677.3.peg.1397"/>
<evidence type="ECO:0000256" key="3">
    <source>
        <dbReference type="PROSITE-ProRule" id="PRU00169"/>
    </source>
</evidence>
<feature type="modified residue" description="4-aspartylphosphate" evidence="3">
    <location>
        <position position="56"/>
    </location>
</feature>
<dbReference type="Proteomes" id="UP000024001">
    <property type="component" value="Unassembled WGS sequence"/>
</dbReference>
<dbReference type="PRINTS" id="PR00038">
    <property type="entry name" value="HTHLUXR"/>
</dbReference>
<dbReference type="InterPro" id="IPR001789">
    <property type="entry name" value="Sig_transdc_resp-reg_receiver"/>
</dbReference>
<comment type="caution">
    <text evidence="6">The sequence shown here is derived from an EMBL/GenBank/DDBJ whole genome shotgun (WGS) entry which is preliminary data.</text>
</comment>
<dbReference type="CDD" id="cd17535">
    <property type="entry name" value="REC_NarL-like"/>
    <property type="match status" value="1"/>
</dbReference>
<dbReference type="PANTHER" id="PTHR43214:SF43">
    <property type="entry name" value="TWO-COMPONENT RESPONSE REGULATOR"/>
    <property type="match status" value="1"/>
</dbReference>
<reference evidence="6 7" key="1">
    <citation type="submission" date="2014-03" db="EMBL/GenBank/DDBJ databases">
        <title>Draft Genome Sequences of 13 Willow Endophytes.</title>
        <authorList>
            <person name="Gan H.Y."/>
            <person name="Gan H.M."/>
            <person name="Savka M.A."/>
            <person name="Hudson A.O."/>
        </authorList>
    </citation>
    <scope>NUCLEOTIDE SEQUENCE [LARGE SCALE GENOMIC DNA]</scope>
    <source>
        <strain evidence="6 7">RIT293</strain>
    </source>
</reference>
<name>A0A031FSY6_9MICO</name>
<feature type="domain" description="Response regulatory" evidence="5">
    <location>
        <begin position="5"/>
        <end position="121"/>
    </location>
</feature>
<dbReference type="OrthoDB" id="9808843at2"/>
<dbReference type="eggNOG" id="COG2197">
    <property type="taxonomic scope" value="Bacteria"/>
</dbReference>
<dbReference type="InterPro" id="IPR000792">
    <property type="entry name" value="Tscrpt_reg_LuxR_C"/>
</dbReference>
<sequence>MPPIRVLIADDEALVRRALEVFVNAETGMTVVGEASDGPSAVELSLDLKPDVVLMDIRMPGGDGIRAIERLSAELPSARTIAITTYSSDETVATALSKGAVGFLVKDSEPEHITAAVRSAHHGGFVLSSIAGQDIVRRISTSAASQATVTLSPAEQLTPREIDVLRLLAKGMSNAEIGRELFLSEATIKSHLRRIMTKWDVRDRMQVLLFAARAGIIRIPSTP</sequence>
<protein>
    <submittedName>
        <fullName evidence="6">Response regulator receiver</fullName>
    </submittedName>
</protein>
<dbReference type="AlphaFoldDB" id="A0A031FSY6"/>
<evidence type="ECO:0000259" key="4">
    <source>
        <dbReference type="PROSITE" id="PS50043"/>
    </source>
</evidence>
<evidence type="ECO:0000256" key="2">
    <source>
        <dbReference type="ARBA" id="ARBA00023125"/>
    </source>
</evidence>
<keyword evidence="2" id="KW-0238">DNA-binding</keyword>
<dbReference type="SMART" id="SM00421">
    <property type="entry name" value="HTH_LUXR"/>
    <property type="match status" value="1"/>
</dbReference>
<dbReference type="InterPro" id="IPR016032">
    <property type="entry name" value="Sig_transdc_resp-reg_C-effctor"/>
</dbReference>
<dbReference type="GO" id="GO:0003677">
    <property type="term" value="F:DNA binding"/>
    <property type="evidence" value="ECO:0007669"/>
    <property type="project" value="UniProtKB-KW"/>
</dbReference>
<keyword evidence="1 3" id="KW-0597">Phosphoprotein</keyword>
<evidence type="ECO:0000256" key="1">
    <source>
        <dbReference type="ARBA" id="ARBA00022553"/>
    </source>
</evidence>
<dbReference type="InterPro" id="IPR039420">
    <property type="entry name" value="WalR-like"/>
</dbReference>
<feature type="domain" description="HTH luxR-type" evidence="4">
    <location>
        <begin position="150"/>
        <end position="215"/>
    </location>
</feature>
<dbReference type="GeneID" id="91430678"/>
<dbReference type="InterPro" id="IPR058245">
    <property type="entry name" value="NreC/VraR/RcsB-like_REC"/>
</dbReference>
<keyword evidence="7" id="KW-1185">Reference proteome</keyword>
<accession>A0A031FSY6</accession>
<dbReference type="PANTHER" id="PTHR43214">
    <property type="entry name" value="TWO-COMPONENT RESPONSE REGULATOR"/>
    <property type="match status" value="1"/>
</dbReference>
<evidence type="ECO:0000259" key="5">
    <source>
        <dbReference type="PROSITE" id="PS50110"/>
    </source>
</evidence>
<dbReference type="Gene3D" id="3.40.50.2300">
    <property type="match status" value="1"/>
</dbReference>
<dbReference type="PROSITE" id="PS00622">
    <property type="entry name" value="HTH_LUXR_1"/>
    <property type="match status" value="1"/>
</dbReference>